<comment type="caution">
    <text evidence="1">The sequence shown here is derived from an EMBL/GenBank/DDBJ whole genome shotgun (WGS) entry which is preliminary data.</text>
</comment>
<keyword evidence="2" id="KW-1185">Reference proteome</keyword>
<accession>A0ABS3JKS6</accession>
<dbReference type="Proteomes" id="UP000664628">
    <property type="component" value="Unassembled WGS sequence"/>
</dbReference>
<organism evidence="1 2">
    <name type="scientific">Fibrella forsythiae</name>
    <dbReference type="NCBI Taxonomy" id="2817061"/>
    <lineage>
        <taxon>Bacteria</taxon>
        <taxon>Pseudomonadati</taxon>
        <taxon>Bacteroidota</taxon>
        <taxon>Cytophagia</taxon>
        <taxon>Cytophagales</taxon>
        <taxon>Spirosomataceae</taxon>
        <taxon>Fibrella</taxon>
    </lineage>
</organism>
<gene>
    <name evidence="1" type="ORF">J2I46_18650</name>
</gene>
<proteinExistence type="predicted"/>
<name>A0ABS3JKS6_9BACT</name>
<evidence type="ECO:0008006" key="3">
    <source>
        <dbReference type="Google" id="ProtNLM"/>
    </source>
</evidence>
<sequence>MAQPTTTILGYKAGLANGSAAVNTYIGSETGRNSTGYGNTFVGSQAGVNNQSGYANVFIGLRAGANNTTGFANLFAGQQSGSNNSTGSYNLFFGNASGAGNTIGEGNTAIGDGAAYNTTSGSNNTNIGRWAGFNSIGESNVFIGVAAGSPASMYLTNAVAIGAETLVSQSNSMVLGKNLNVGIGTSAPQNKLELVSSAANTSGLRLTNLKSTSPATILNTIKFLTVNANGDVVLGSINGSARMGIEAANANWQLDGQNLLNANEGAVLIGPGINKLPVGYRLFVSGGILTEKVKVAIANTSDWADNVLSPSYLLMPLRQVEQHIHRHGHLPGIPSAAEVVDKGVDLAQMNAQLLAKIEELTLHLISLQKQVNRQGSQLKQNQIKRKASVAF</sequence>
<reference evidence="1 2" key="1">
    <citation type="submission" date="2021-03" db="EMBL/GenBank/DDBJ databases">
        <title>Fibrella sp. HMF5405 genome sequencing and assembly.</title>
        <authorList>
            <person name="Kang H."/>
            <person name="Kim H."/>
            <person name="Bae S."/>
            <person name="Joh K."/>
        </authorList>
    </citation>
    <scope>NUCLEOTIDE SEQUENCE [LARGE SCALE GENOMIC DNA]</scope>
    <source>
        <strain evidence="1 2">HMF5405</strain>
    </source>
</reference>
<protein>
    <recommendedName>
        <fullName evidence="3">TMF family protein</fullName>
    </recommendedName>
</protein>
<dbReference type="EMBL" id="JAFMYW010000005">
    <property type="protein sequence ID" value="MBO0950621.1"/>
    <property type="molecule type" value="Genomic_DNA"/>
</dbReference>
<evidence type="ECO:0000313" key="2">
    <source>
        <dbReference type="Proteomes" id="UP000664628"/>
    </source>
</evidence>
<evidence type="ECO:0000313" key="1">
    <source>
        <dbReference type="EMBL" id="MBO0950621.1"/>
    </source>
</evidence>